<dbReference type="SMART" id="SM00320">
    <property type="entry name" value="WD40"/>
    <property type="match status" value="6"/>
</dbReference>
<keyword evidence="7" id="KW-0243">Dynein</keyword>
<keyword evidence="14" id="KW-1185">Reference proteome</keyword>
<evidence type="ECO:0000256" key="10">
    <source>
        <dbReference type="ARBA" id="ARBA00023212"/>
    </source>
</evidence>
<evidence type="ECO:0000256" key="3">
    <source>
        <dbReference type="ARBA" id="ARBA00022490"/>
    </source>
</evidence>
<dbReference type="GO" id="GO:0005874">
    <property type="term" value="C:microtubule"/>
    <property type="evidence" value="ECO:0007669"/>
    <property type="project" value="UniProtKB-KW"/>
</dbReference>
<dbReference type="GO" id="GO:0003341">
    <property type="term" value="P:cilium movement"/>
    <property type="evidence" value="ECO:0007669"/>
    <property type="project" value="TreeGrafter"/>
</dbReference>
<keyword evidence="6" id="KW-0677">Repeat</keyword>
<evidence type="ECO:0000256" key="4">
    <source>
        <dbReference type="ARBA" id="ARBA00022574"/>
    </source>
</evidence>
<evidence type="ECO:0000313" key="14">
    <source>
        <dbReference type="Proteomes" id="UP001497472"/>
    </source>
</evidence>
<keyword evidence="4 12" id="KW-0853">WD repeat</keyword>
<evidence type="ECO:0000256" key="8">
    <source>
        <dbReference type="ARBA" id="ARBA00023069"/>
    </source>
</evidence>
<keyword evidence="8" id="KW-0969">Cilium</keyword>
<dbReference type="Proteomes" id="UP001497472">
    <property type="component" value="Unassembled WGS sequence"/>
</dbReference>
<evidence type="ECO:0000256" key="6">
    <source>
        <dbReference type="ARBA" id="ARBA00022737"/>
    </source>
</evidence>
<dbReference type="Pfam" id="PF00400">
    <property type="entry name" value="WD40"/>
    <property type="match status" value="1"/>
</dbReference>
<sequence length="579" mass="66918">MDTNITQQYFKQRKDFGRQLMFCEVAPHMLDSINPNSIDQKQYCLRNPVNREAQISTSVSENYINTKQIFLKATGINHDEGGWPKDIHYDDEEATSRYRRRFERDDGYVDAIKNLNPEFEHYIKQNNAIEMYNMYFKEITSEKPVEKFSIKINSTYKDYDSRPVSDICWTYEDKPKLAVSYCDKAYPVLQVRNNNFICYVWDIENPSEPYLRLYPQAACWQLVSSPASPDMFIGGLANGKVCIFDIRAQSEAVQISPEHLAHRDPVSSLLFIPSRLNTEFFSGSTDGLCLWWDVRNISKATESLLMSIRVPFGETSNFTNSEGVSALQYDRSFPTKFLCGTDTGLVICVNRKGKSHNEIMSAVFNAHSGPVKAVYRSPCTSKVFITCGDWKVNVWNEDVRSSPIITGMPHQYQINDVVWAPKRYSGYMSVSSDGKFRYWDLLRKYQDPLAVMPVSQHALLKIKPNEDGQFVAIGDSKGLLNLLSLSELLVISDESDKQLMNQTFDRETRREHILETRVKEIRVKLKAEEEKKDDTEVDVVNEDTLLASMEEEYRRIVSDEWRKIGTTPIMRDVKKMRKR</sequence>
<gene>
    <name evidence="13" type="ORF">LNINA_LOCUS6708</name>
</gene>
<protein>
    <recommendedName>
        <fullName evidence="15">Dynein intermediate chain 3, ciliary</fullName>
    </recommendedName>
</protein>
<comment type="subcellular location">
    <subcellularLocation>
        <location evidence="1">Cytoplasm</location>
        <location evidence="1">Cytoskeleton</location>
        <location evidence="1">Cilium axoneme</location>
    </subcellularLocation>
</comment>
<dbReference type="GO" id="GO:0036157">
    <property type="term" value="C:outer dynein arm"/>
    <property type="evidence" value="ECO:0007669"/>
    <property type="project" value="TreeGrafter"/>
</dbReference>
<dbReference type="AlphaFoldDB" id="A0AAV1JCN9"/>
<evidence type="ECO:0000256" key="7">
    <source>
        <dbReference type="ARBA" id="ARBA00023017"/>
    </source>
</evidence>
<evidence type="ECO:0000256" key="11">
    <source>
        <dbReference type="ARBA" id="ARBA00023273"/>
    </source>
</evidence>
<name>A0AAV1JCN9_9NEOP</name>
<reference evidence="13 14" key="1">
    <citation type="submission" date="2023-11" db="EMBL/GenBank/DDBJ databases">
        <authorList>
            <person name="Okamura Y."/>
        </authorList>
    </citation>
    <scope>NUCLEOTIDE SEQUENCE [LARGE SCALE GENOMIC DNA]</scope>
</reference>
<dbReference type="InterPro" id="IPR001680">
    <property type="entry name" value="WD40_rpt"/>
</dbReference>
<dbReference type="PROSITE" id="PS50082">
    <property type="entry name" value="WD_REPEATS_2"/>
    <property type="match status" value="1"/>
</dbReference>
<keyword evidence="9" id="KW-0505">Motor protein</keyword>
<evidence type="ECO:0000256" key="9">
    <source>
        <dbReference type="ARBA" id="ARBA00023175"/>
    </source>
</evidence>
<dbReference type="GO" id="GO:0045504">
    <property type="term" value="F:dynein heavy chain binding"/>
    <property type="evidence" value="ECO:0007669"/>
    <property type="project" value="TreeGrafter"/>
</dbReference>
<feature type="repeat" description="WD" evidence="12">
    <location>
        <begin position="259"/>
        <end position="302"/>
    </location>
</feature>
<evidence type="ECO:0000256" key="5">
    <source>
        <dbReference type="ARBA" id="ARBA00022701"/>
    </source>
</evidence>
<evidence type="ECO:0000256" key="1">
    <source>
        <dbReference type="ARBA" id="ARBA00004430"/>
    </source>
</evidence>
<keyword evidence="3" id="KW-0963">Cytoplasm</keyword>
<dbReference type="InterPro" id="IPR036322">
    <property type="entry name" value="WD40_repeat_dom_sf"/>
</dbReference>
<keyword evidence="11" id="KW-0966">Cell projection</keyword>
<dbReference type="SUPFAM" id="SSF50978">
    <property type="entry name" value="WD40 repeat-like"/>
    <property type="match status" value="1"/>
</dbReference>
<evidence type="ECO:0000256" key="2">
    <source>
        <dbReference type="ARBA" id="ARBA00011059"/>
    </source>
</evidence>
<dbReference type="Gene3D" id="2.130.10.10">
    <property type="entry name" value="YVTN repeat-like/Quinoprotein amine dehydrogenase"/>
    <property type="match status" value="2"/>
</dbReference>
<dbReference type="GO" id="GO:0036158">
    <property type="term" value="P:outer dynein arm assembly"/>
    <property type="evidence" value="ECO:0007669"/>
    <property type="project" value="TreeGrafter"/>
</dbReference>
<comment type="caution">
    <text evidence="13">The sequence shown here is derived from an EMBL/GenBank/DDBJ whole genome shotgun (WGS) entry which is preliminary data.</text>
</comment>
<evidence type="ECO:0008006" key="15">
    <source>
        <dbReference type="Google" id="ProtNLM"/>
    </source>
</evidence>
<evidence type="ECO:0000313" key="13">
    <source>
        <dbReference type="EMBL" id="CAK1547217.1"/>
    </source>
</evidence>
<proteinExistence type="inferred from homology"/>
<dbReference type="InterPro" id="IPR050687">
    <property type="entry name" value="Dynein_IC"/>
</dbReference>
<keyword evidence="10" id="KW-0206">Cytoskeleton</keyword>
<organism evidence="13 14">
    <name type="scientific">Leptosia nina</name>
    <dbReference type="NCBI Taxonomy" id="320188"/>
    <lineage>
        <taxon>Eukaryota</taxon>
        <taxon>Metazoa</taxon>
        <taxon>Ecdysozoa</taxon>
        <taxon>Arthropoda</taxon>
        <taxon>Hexapoda</taxon>
        <taxon>Insecta</taxon>
        <taxon>Pterygota</taxon>
        <taxon>Neoptera</taxon>
        <taxon>Endopterygota</taxon>
        <taxon>Lepidoptera</taxon>
        <taxon>Glossata</taxon>
        <taxon>Ditrysia</taxon>
        <taxon>Papilionoidea</taxon>
        <taxon>Pieridae</taxon>
        <taxon>Pierinae</taxon>
        <taxon>Leptosia</taxon>
    </lineage>
</organism>
<dbReference type="InterPro" id="IPR015943">
    <property type="entry name" value="WD40/YVTN_repeat-like_dom_sf"/>
</dbReference>
<dbReference type="PANTHER" id="PTHR12442">
    <property type="entry name" value="DYNEIN INTERMEDIATE CHAIN"/>
    <property type="match status" value="1"/>
</dbReference>
<accession>A0AAV1JCN9</accession>
<dbReference type="EMBL" id="CAVLEF010000009">
    <property type="protein sequence ID" value="CAK1547217.1"/>
    <property type="molecule type" value="Genomic_DNA"/>
</dbReference>
<dbReference type="PANTHER" id="PTHR12442:SF7">
    <property type="entry name" value="DYNEIN AXONEMAL INTERMEDIATE CHAIN 2"/>
    <property type="match status" value="1"/>
</dbReference>
<comment type="similarity">
    <text evidence="2">Belongs to the dynein intermediate chain family.</text>
</comment>
<keyword evidence="5" id="KW-0493">Microtubule</keyword>
<dbReference type="GO" id="GO:0045503">
    <property type="term" value="F:dynein light chain binding"/>
    <property type="evidence" value="ECO:0007669"/>
    <property type="project" value="TreeGrafter"/>
</dbReference>
<evidence type="ECO:0000256" key="12">
    <source>
        <dbReference type="PROSITE-ProRule" id="PRU00221"/>
    </source>
</evidence>